<dbReference type="PANTHER" id="PTHR43133:SF8">
    <property type="entry name" value="RNA POLYMERASE SIGMA FACTOR HI_1459-RELATED"/>
    <property type="match status" value="1"/>
</dbReference>
<dbReference type="InterPro" id="IPR013325">
    <property type="entry name" value="RNA_pol_sigma_r2"/>
</dbReference>
<dbReference type="EMBL" id="JBHULX010000001">
    <property type="protein sequence ID" value="MFD2589519.1"/>
    <property type="molecule type" value="Genomic_DNA"/>
</dbReference>
<sequence length="178" mass="21135">MQSGNRFIEALLKGDSVVISEIYERFFPKVLQFILQNKGCHARAKDVFQESLISIILAVRERGLEIDNFEAYLFTVSKNMWRRELEKQKKWVIKDKEVALVDKDTDMAMFAVEQKRFELYQEQYDQLSENCKELLSLFFNGVSYQEIIKEFSYATINTARQRIFKCRSKLMKLIKSKM</sequence>
<keyword evidence="2" id="KW-0731">Sigma factor</keyword>
<dbReference type="InterPro" id="IPR036388">
    <property type="entry name" value="WH-like_DNA-bd_sf"/>
</dbReference>
<evidence type="ECO:0000313" key="7">
    <source>
        <dbReference type="Proteomes" id="UP001597459"/>
    </source>
</evidence>
<evidence type="ECO:0000256" key="4">
    <source>
        <dbReference type="ARBA" id="ARBA00023163"/>
    </source>
</evidence>
<organism evidence="6 7">
    <name type="scientific">Aquimarina hainanensis</name>
    <dbReference type="NCBI Taxonomy" id="1578017"/>
    <lineage>
        <taxon>Bacteria</taxon>
        <taxon>Pseudomonadati</taxon>
        <taxon>Bacteroidota</taxon>
        <taxon>Flavobacteriia</taxon>
        <taxon>Flavobacteriales</taxon>
        <taxon>Flavobacteriaceae</taxon>
        <taxon>Aquimarina</taxon>
    </lineage>
</organism>
<proteinExistence type="predicted"/>
<evidence type="ECO:0000313" key="6">
    <source>
        <dbReference type="EMBL" id="MFD2589519.1"/>
    </source>
</evidence>
<evidence type="ECO:0000256" key="3">
    <source>
        <dbReference type="ARBA" id="ARBA00023125"/>
    </source>
</evidence>
<name>A0ABW5N3R4_9FLAO</name>
<reference evidence="7" key="1">
    <citation type="journal article" date="2019" name="Int. J. Syst. Evol. Microbiol.">
        <title>The Global Catalogue of Microorganisms (GCM) 10K type strain sequencing project: providing services to taxonomists for standard genome sequencing and annotation.</title>
        <authorList>
            <consortium name="The Broad Institute Genomics Platform"/>
            <consortium name="The Broad Institute Genome Sequencing Center for Infectious Disease"/>
            <person name="Wu L."/>
            <person name="Ma J."/>
        </authorList>
    </citation>
    <scope>NUCLEOTIDE SEQUENCE [LARGE SCALE GENOMIC DNA]</scope>
    <source>
        <strain evidence="7">KCTC 42423</strain>
    </source>
</reference>
<keyword evidence="4" id="KW-0804">Transcription</keyword>
<dbReference type="InterPro" id="IPR039425">
    <property type="entry name" value="RNA_pol_sigma-70-like"/>
</dbReference>
<dbReference type="Pfam" id="PF04542">
    <property type="entry name" value="Sigma70_r2"/>
    <property type="match status" value="1"/>
</dbReference>
<dbReference type="InterPro" id="IPR007627">
    <property type="entry name" value="RNA_pol_sigma70_r2"/>
</dbReference>
<comment type="caution">
    <text evidence="6">The sequence shown here is derived from an EMBL/GenBank/DDBJ whole genome shotgun (WGS) entry which is preliminary data.</text>
</comment>
<keyword evidence="7" id="KW-1185">Reference proteome</keyword>
<feature type="domain" description="RNA polymerase sigma-70 region 2" evidence="5">
    <location>
        <begin position="22"/>
        <end position="89"/>
    </location>
</feature>
<protein>
    <submittedName>
        <fullName evidence="6">RNA polymerase sigma factor</fullName>
    </submittedName>
</protein>
<gene>
    <name evidence="6" type="ORF">ACFSTE_01660</name>
</gene>
<accession>A0ABW5N3R4</accession>
<dbReference type="RefSeq" id="WP_176027869.1">
    <property type="nucleotide sequence ID" value="NZ_JBHSJV010000001.1"/>
</dbReference>
<evidence type="ECO:0000259" key="5">
    <source>
        <dbReference type="Pfam" id="PF04542"/>
    </source>
</evidence>
<dbReference type="Gene3D" id="1.10.1740.10">
    <property type="match status" value="1"/>
</dbReference>
<dbReference type="NCBIfam" id="TIGR02937">
    <property type="entry name" value="sigma70-ECF"/>
    <property type="match status" value="1"/>
</dbReference>
<keyword evidence="3" id="KW-0238">DNA-binding</keyword>
<dbReference type="SUPFAM" id="SSF88946">
    <property type="entry name" value="Sigma2 domain of RNA polymerase sigma factors"/>
    <property type="match status" value="1"/>
</dbReference>
<evidence type="ECO:0000256" key="2">
    <source>
        <dbReference type="ARBA" id="ARBA00023082"/>
    </source>
</evidence>
<dbReference type="Gene3D" id="1.10.10.10">
    <property type="entry name" value="Winged helix-like DNA-binding domain superfamily/Winged helix DNA-binding domain"/>
    <property type="match status" value="1"/>
</dbReference>
<dbReference type="InterPro" id="IPR014284">
    <property type="entry name" value="RNA_pol_sigma-70_dom"/>
</dbReference>
<dbReference type="Proteomes" id="UP001597459">
    <property type="component" value="Unassembled WGS sequence"/>
</dbReference>
<evidence type="ECO:0000256" key="1">
    <source>
        <dbReference type="ARBA" id="ARBA00023015"/>
    </source>
</evidence>
<dbReference type="PANTHER" id="PTHR43133">
    <property type="entry name" value="RNA POLYMERASE ECF-TYPE SIGMA FACTO"/>
    <property type="match status" value="1"/>
</dbReference>
<keyword evidence="1" id="KW-0805">Transcription regulation</keyword>